<dbReference type="RefSeq" id="WP_109057083.1">
    <property type="nucleotide sequence ID" value="NZ_QFFM01000012.1"/>
</dbReference>
<comment type="caution">
    <text evidence="1">The sequence shown here is derived from an EMBL/GenBank/DDBJ whole genome shotgun (WGS) entry which is preliminary data.</text>
</comment>
<dbReference type="Proteomes" id="UP000245876">
    <property type="component" value="Unassembled WGS sequence"/>
</dbReference>
<dbReference type="AlphaFoldDB" id="A0A2U2N9D0"/>
<reference evidence="1 2" key="1">
    <citation type="journal article" date="2018" name="Int. J. Syst. Evol. Microbiol.">
        <title>Bifidobacterium callitrichidarum sp. nov. from the faeces of the emperor tamarin (Saguinus imperator).</title>
        <authorList>
            <person name="Modesto M."/>
            <person name="Michelini S."/>
            <person name="Sansosti M.C."/>
            <person name="De Filippo C."/>
            <person name="Cavalieri D."/>
            <person name="Qvirist L."/>
            <person name="Andlid T."/>
            <person name="Spiezio C."/>
            <person name="Sandri C."/>
            <person name="Pascarelli S."/>
            <person name="Sgorbati B."/>
            <person name="Mattarelli P."/>
        </authorList>
    </citation>
    <scope>NUCLEOTIDE SEQUENCE [LARGE SCALE GENOMIC DNA]</scope>
    <source>
        <strain evidence="1 2">TRI 5</strain>
    </source>
</reference>
<name>A0A2U2N9D0_9BIFI</name>
<protein>
    <submittedName>
        <fullName evidence="1">Uncharacterized protein</fullName>
    </submittedName>
</protein>
<evidence type="ECO:0000313" key="1">
    <source>
        <dbReference type="EMBL" id="PWG65614.1"/>
    </source>
</evidence>
<evidence type="ECO:0000313" key="2">
    <source>
        <dbReference type="Proteomes" id="UP000245876"/>
    </source>
</evidence>
<dbReference type="EMBL" id="QFFM01000012">
    <property type="protein sequence ID" value="PWG65614.1"/>
    <property type="molecule type" value="Genomic_DNA"/>
</dbReference>
<keyword evidence="2" id="KW-1185">Reference proteome</keyword>
<sequence length="60" mass="7019">MTAHDRRIPRTSEPDERIIRVLQTLPDNEYREPRTDPNIRFESFADAIGESRTKDGMETS</sequence>
<gene>
    <name evidence="1" type="ORF">DF196_06685</name>
</gene>
<accession>A0A2U2N9D0</accession>
<proteinExistence type="predicted"/>
<organism evidence="1 2">
    <name type="scientific">Bifidobacterium callitrichidarum</name>
    <dbReference type="NCBI Taxonomy" id="2052941"/>
    <lineage>
        <taxon>Bacteria</taxon>
        <taxon>Bacillati</taxon>
        <taxon>Actinomycetota</taxon>
        <taxon>Actinomycetes</taxon>
        <taxon>Bifidobacteriales</taxon>
        <taxon>Bifidobacteriaceae</taxon>
        <taxon>Bifidobacterium</taxon>
    </lineage>
</organism>